<dbReference type="EMBL" id="HACG01013144">
    <property type="protein sequence ID" value="CEK60009.1"/>
    <property type="molecule type" value="Transcribed_RNA"/>
</dbReference>
<reference evidence="1" key="1">
    <citation type="submission" date="2014-12" db="EMBL/GenBank/DDBJ databases">
        <title>Insight into the proteome of Arion vulgaris.</title>
        <authorList>
            <person name="Aradska J."/>
            <person name="Bulat T."/>
            <person name="Smidak R."/>
            <person name="Sarate P."/>
            <person name="Gangsoo J."/>
            <person name="Sialana F."/>
            <person name="Bilban M."/>
            <person name="Lubec G."/>
        </authorList>
    </citation>
    <scope>NUCLEOTIDE SEQUENCE</scope>
    <source>
        <tissue evidence="1">Skin</tissue>
    </source>
</reference>
<dbReference type="AlphaFoldDB" id="A0A0B6YUQ2"/>
<feature type="non-terminal residue" evidence="1">
    <location>
        <position position="67"/>
    </location>
</feature>
<protein>
    <submittedName>
        <fullName evidence="1">Uncharacterized protein</fullName>
    </submittedName>
</protein>
<proteinExistence type="predicted"/>
<evidence type="ECO:0000313" key="1">
    <source>
        <dbReference type="EMBL" id="CEK60009.1"/>
    </source>
</evidence>
<name>A0A0B6YUQ2_9EUPU</name>
<organism evidence="1">
    <name type="scientific">Arion vulgaris</name>
    <dbReference type="NCBI Taxonomy" id="1028688"/>
    <lineage>
        <taxon>Eukaryota</taxon>
        <taxon>Metazoa</taxon>
        <taxon>Spiralia</taxon>
        <taxon>Lophotrochozoa</taxon>
        <taxon>Mollusca</taxon>
        <taxon>Gastropoda</taxon>
        <taxon>Heterobranchia</taxon>
        <taxon>Euthyneura</taxon>
        <taxon>Panpulmonata</taxon>
        <taxon>Eupulmonata</taxon>
        <taxon>Stylommatophora</taxon>
        <taxon>Helicina</taxon>
        <taxon>Arionoidea</taxon>
        <taxon>Arionidae</taxon>
        <taxon>Arion</taxon>
    </lineage>
</organism>
<accession>A0A0B6YUQ2</accession>
<sequence>MYVHIHFIEGCNGAHSLHCEPYVQINFLETYVNIHFMGDVCPHSLHCKLHAHIHFTERIVSTFTSSR</sequence>
<gene>
    <name evidence="1" type="primary">ORF38140</name>
</gene>